<keyword evidence="2" id="KW-1185">Reference proteome</keyword>
<dbReference type="Proteomes" id="UP000199588">
    <property type="component" value="Unassembled WGS sequence"/>
</dbReference>
<reference evidence="1 2" key="1">
    <citation type="submission" date="2016-10" db="EMBL/GenBank/DDBJ databases">
        <authorList>
            <person name="Varghese N."/>
            <person name="Submissions S."/>
        </authorList>
    </citation>
    <scope>NUCLEOTIDE SEQUENCE [LARGE SCALE GENOMIC DNA]</scope>
    <source>
        <strain evidence="1 2">DSM 22022</strain>
    </source>
</reference>
<evidence type="ECO:0000313" key="1">
    <source>
        <dbReference type="EMBL" id="SCX75894.1"/>
    </source>
</evidence>
<dbReference type="EMBL" id="FMUQ01000002">
    <property type="protein sequence ID" value="SCX75894.1"/>
    <property type="molecule type" value="Genomic_DNA"/>
</dbReference>
<gene>
    <name evidence="1" type="ORF">SAMN02910354_00179</name>
</gene>
<accession>A0A1G5ADF3</accession>
<protein>
    <submittedName>
        <fullName evidence="1">Filamentous hemagglutinin</fullName>
    </submittedName>
</protein>
<sequence>MLFGYSRYISEQGKLIIDYIQIAKKLDEYNAYAAANGKPQYKLQDTAHSLGVSENKNMLNWSNYLNQDYKNTELDYLHAAGSYPSEEIDRQAKSIFAGVTTRYIGVDGDRVYSGILGGYLIGNNKNAMPNNGISGLEAHSEANQNINNLKYIYDENNSEQSKVMERTKKLLKLTYPKDSIREFNTIKKDGDGL</sequence>
<dbReference type="RefSeq" id="WP_090653726.1">
    <property type="nucleotide sequence ID" value="NZ_CP015031.1"/>
</dbReference>
<evidence type="ECO:0000313" key="2">
    <source>
        <dbReference type="Proteomes" id="UP000199588"/>
    </source>
</evidence>
<organism evidence="1 2">
    <name type="scientific">Basfia succiniciproducens</name>
    <dbReference type="NCBI Taxonomy" id="653940"/>
    <lineage>
        <taxon>Bacteria</taxon>
        <taxon>Pseudomonadati</taxon>
        <taxon>Pseudomonadota</taxon>
        <taxon>Gammaproteobacteria</taxon>
        <taxon>Pasteurellales</taxon>
        <taxon>Pasteurellaceae</taxon>
        <taxon>Basfia</taxon>
    </lineage>
</organism>
<proteinExistence type="predicted"/>
<comment type="caution">
    <text evidence="1">The sequence shown here is derived from an EMBL/GenBank/DDBJ whole genome shotgun (WGS) entry which is preliminary data.</text>
</comment>
<name>A0A1G5ADF3_9PAST</name>